<dbReference type="Pfam" id="PF00905">
    <property type="entry name" value="Transpeptidase"/>
    <property type="match status" value="1"/>
</dbReference>
<evidence type="ECO:0000259" key="10">
    <source>
        <dbReference type="Pfam" id="PF00905"/>
    </source>
</evidence>
<evidence type="ECO:0000256" key="4">
    <source>
        <dbReference type="ARBA" id="ARBA00022692"/>
    </source>
</evidence>
<keyword evidence="8" id="KW-0472">Membrane</keyword>
<keyword evidence="4" id="KW-0812">Transmembrane</keyword>
<keyword evidence="6" id="KW-0573">Peptidoglycan synthesis</keyword>
<dbReference type="SUPFAM" id="SSF56601">
    <property type="entry name" value="beta-lactamase/transpeptidase-like"/>
    <property type="match status" value="1"/>
</dbReference>
<evidence type="ECO:0000256" key="6">
    <source>
        <dbReference type="ARBA" id="ARBA00022984"/>
    </source>
</evidence>
<evidence type="ECO:0000256" key="2">
    <source>
        <dbReference type="ARBA" id="ARBA00007171"/>
    </source>
</evidence>
<comment type="subcellular location">
    <subcellularLocation>
        <location evidence="1">Cell membrane</location>
        <topology evidence="1">Single-pass membrane protein</topology>
    </subcellularLocation>
</comment>
<feature type="domain" description="Penicillin-binding protein transpeptidase" evidence="10">
    <location>
        <begin position="358"/>
        <end position="687"/>
    </location>
</feature>
<dbReference type="Proteomes" id="UP001595807">
    <property type="component" value="Unassembled WGS sequence"/>
</dbReference>
<dbReference type="Gene3D" id="3.40.710.10">
    <property type="entry name" value="DD-peptidase/beta-lactamase superfamily"/>
    <property type="match status" value="1"/>
</dbReference>
<dbReference type="InterPro" id="IPR012338">
    <property type="entry name" value="Beta-lactam/transpept-like"/>
</dbReference>
<dbReference type="InterPro" id="IPR050515">
    <property type="entry name" value="Beta-lactam/transpept"/>
</dbReference>
<dbReference type="SUPFAM" id="SSF56519">
    <property type="entry name" value="Penicillin binding protein dimerisation domain"/>
    <property type="match status" value="1"/>
</dbReference>
<dbReference type="NCBIfam" id="NF038278">
    <property type="entry name" value="strep_PBP2B"/>
    <property type="match status" value="1"/>
</dbReference>
<comment type="caution">
    <text evidence="12">The sequence shown here is derived from an EMBL/GenBank/DDBJ whole genome shotgun (WGS) entry which is preliminary data.</text>
</comment>
<dbReference type="PANTHER" id="PTHR30627">
    <property type="entry name" value="PEPTIDOGLYCAN D,D-TRANSPEPTIDASE"/>
    <property type="match status" value="1"/>
</dbReference>
<protein>
    <submittedName>
        <fullName evidence="12">Penicillin-binding protein PBP2B</fullName>
    </submittedName>
</protein>
<evidence type="ECO:0000256" key="8">
    <source>
        <dbReference type="ARBA" id="ARBA00023136"/>
    </source>
</evidence>
<evidence type="ECO:0000256" key="5">
    <source>
        <dbReference type="ARBA" id="ARBA00022960"/>
    </source>
</evidence>
<dbReference type="Pfam" id="PF03717">
    <property type="entry name" value="PBP_dimer"/>
    <property type="match status" value="1"/>
</dbReference>
<keyword evidence="9" id="KW-0961">Cell wall biogenesis/degradation</keyword>
<dbReference type="InterPro" id="IPR001460">
    <property type="entry name" value="PCN-bd_Tpept"/>
</dbReference>
<dbReference type="InterPro" id="IPR005311">
    <property type="entry name" value="PBP_dimer"/>
</dbReference>
<dbReference type="EMBL" id="JBHRZV010000014">
    <property type="protein sequence ID" value="MFC3927484.1"/>
    <property type="molecule type" value="Genomic_DNA"/>
</dbReference>
<keyword evidence="7" id="KW-1133">Transmembrane helix</keyword>
<proteinExistence type="inferred from homology"/>
<comment type="similarity">
    <text evidence="2">Belongs to the transpeptidase family.</text>
</comment>
<gene>
    <name evidence="12" type="primary">pbp2b</name>
    <name evidence="12" type="ORF">ACFORF_02400</name>
</gene>
<name>A0ABV8CTM9_9STRE</name>
<dbReference type="RefSeq" id="WP_380425149.1">
    <property type="nucleotide sequence ID" value="NZ_JBHRZV010000014.1"/>
</dbReference>
<evidence type="ECO:0000256" key="9">
    <source>
        <dbReference type="ARBA" id="ARBA00023316"/>
    </source>
</evidence>
<sequence>MSRRKLNVLKKKSKRYQRPFSKISNRITILFFVVVLLFSVLVLRLAQMQLFDSDFYVNKLKESTTYTIKSANERGQIYDAQGVALVENTSKDILTFTRDNTVKTEIIKEEAQKLATIVQISDTSVSLRDRKDYYLADQAVYAAVVKELPDDKKYDKFKNSLTESTIYANAVNAVTEDQVRYSDEELKAVALFTQMNAASVFTTVNLQTDDLTEEQEKIIGEQLDQLPGIAISTGWERKPITTALSSIIGLVSTEKSGLPQEDAEELLANGYSLNDRVGTSYIEKYYESYLQGSRTVRQVTVDRKGEVISDAITEEGAKGKNIKLTIDLKFQEGVQNILNSYFSRELDEGTVNYSEGVYAVALDPSSGAIRAMAGLSHETGTKNLTEDSLGTITQVFTPGSVVKGATLAAGWENGVLTGNETLLDQSIQFAGSAPIKSWFTSGSMPITAAQALEYSSNTYMVQLVMRLMGQPYEYGMYLSEDGYKEAMEKLRSTYAEFGLGTSTGIDLPTESKGYIPEDYTVSNVLTESFGQFDNYTPMQLAQYAATIANGGNRLAVHLAEGIYDANESGGLGQEIQAINTKTLNTVGISSEDMGIIQQGFYNVVNSGSGYATGSTIAQNSAVTIAAKTGTAETFATDASGNSVTTSNVSVVAYDVNDSGSKIAVGIILPHTTELTSTVAHEITRDIINLYYSMYMNTEQSQEIDVDTVTEEGE</sequence>
<evidence type="ECO:0000313" key="12">
    <source>
        <dbReference type="EMBL" id="MFC3927484.1"/>
    </source>
</evidence>
<keyword evidence="13" id="KW-1185">Reference proteome</keyword>
<evidence type="ECO:0000259" key="11">
    <source>
        <dbReference type="Pfam" id="PF03717"/>
    </source>
</evidence>
<dbReference type="InterPro" id="IPR047982">
    <property type="entry name" value="PBP2B"/>
</dbReference>
<evidence type="ECO:0000256" key="7">
    <source>
        <dbReference type="ARBA" id="ARBA00022989"/>
    </source>
</evidence>
<feature type="domain" description="Penicillin-binding protein dimerisation" evidence="11">
    <location>
        <begin position="73"/>
        <end position="309"/>
    </location>
</feature>
<evidence type="ECO:0000256" key="3">
    <source>
        <dbReference type="ARBA" id="ARBA00022475"/>
    </source>
</evidence>
<dbReference type="Gene3D" id="1.10.10.1230">
    <property type="entry name" value="Penicillin-binding protein, N-terminal non-catalytic domain, head sub-domain"/>
    <property type="match status" value="1"/>
</dbReference>
<keyword evidence="5" id="KW-0133">Cell shape</keyword>
<evidence type="ECO:0000313" key="13">
    <source>
        <dbReference type="Proteomes" id="UP001595807"/>
    </source>
</evidence>
<organism evidence="12 13">
    <name type="scientific">Streptococcus caprae</name>
    <dbReference type="NCBI Taxonomy" id="1640501"/>
    <lineage>
        <taxon>Bacteria</taxon>
        <taxon>Bacillati</taxon>
        <taxon>Bacillota</taxon>
        <taxon>Bacilli</taxon>
        <taxon>Lactobacillales</taxon>
        <taxon>Streptococcaceae</taxon>
        <taxon>Streptococcus</taxon>
    </lineage>
</organism>
<accession>A0ABV8CTM9</accession>
<dbReference type="InterPro" id="IPR036138">
    <property type="entry name" value="PBP_dimer_sf"/>
</dbReference>
<reference evidence="13" key="1">
    <citation type="journal article" date="2019" name="Int. J. Syst. Evol. Microbiol.">
        <title>The Global Catalogue of Microorganisms (GCM) 10K type strain sequencing project: providing services to taxonomists for standard genome sequencing and annotation.</title>
        <authorList>
            <consortium name="The Broad Institute Genomics Platform"/>
            <consortium name="The Broad Institute Genome Sequencing Center for Infectious Disease"/>
            <person name="Wu L."/>
            <person name="Ma J."/>
        </authorList>
    </citation>
    <scope>NUCLEOTIDE SEQUENCE [LARGE SCALE GENOMIC DNA]</scope>
    <source>
        <strain evidence="13">CCUG 67170</strain>
    </source>
</reference>
<dbReference type="PANTHER" id="PTHR30627:SF2">
    <property type="entry name" value="PEPTIDOGLYCAN D,D-TRANSPEPTIDASE MRDA"/>
    <property type="match status" value="1"/>
</dbReference>
<dbReference type="Gene3D" id="3.90.1310.10">
    <property type="entry name" value="Penicillin-binding protein 2a (Domain 2)"/>
    <property type="match status" value="1"/>
</dbReference>
<evidence type="ECO:0000256" key="1">
    <source>
        <dbReference type="ARBA" id="ARBA00004162"/>
    </source>
</evidence>
<keyword evidence="3" id="KW-1003">Cell membrane</keyword>